<dbReference type="EMBL" id="MSPP01000001">
    <property type="protein sequence ID" value="OUD10595.1"/>
    <property type="molecule type" value="Genomic_DNA"/>
</dbReference>
<dbReference type="GO" id="GO:0003677">
    <property type="term" value="F:DNA binding"/>
    <property type="evidence" value="ECO:0007669"/>
    <property type="project" value="InterPro"/>
</dbReference>
<keyword evidence="5" id="KW-1185">Reference proteome</keyword>
<dbReference type="NCBIfam" id="NF010247">
    <property type="entry name" value="PRK13694.1"/>
    <property type="match status" value="1"/>
</dbReference>
<evidence type="ECO:0000259" key="3">
    <source>
        <dbReference type="Pfam" id="PF10073"/>
    </source>
</evidence>
<accession>A0A251X2F3</accession>
<dbReference type="OrthoDB" id="9813793at2"/>
<dbReference type="InterPro" id="IPR046367">
    <property type="entry name" value="GapR-like_DNA-bd"/>
</dbReference>
<evidence type="ECO:0000313" key="5">
    <source>
        <dbReference type="Proteomes" id="UP000194664"/>
    </source>
</evidence>
<comment type="similarity">
    <text evidence="1">Belongs to the UPF0335 family.</text>
</comment>
<evidence type="ECO:0000313" key="4">
    <source>
        <dbReference type="EMBL" id="OUD10595.1"/>
    </source>
</evidence>
<keyword evidence="2" id="KW-0175">Coiled coil</keyword>
<sequence>MSDSVTESVASQELRQFIERVERLEAEKKDIAEGIKEVMAEAKGRGYDTKVMRKVISLRKRDANDIAEEEAILDMYKAALGMS</sequence>
<reference evidence="4 5" key="1">
    <citation type="submission" date="2016-12" db="EMBL/GenBank/DDBJ databases">
        <title>The draft genome sequence of HSLHS2.</title>
        <authorList>
            <person name="Hu D."/>
            <person name="Wang L."/>
            <person name="Shao Z."/>
        </authorList>
    </citation>
    <scope>NUCLEOTIDE SEQUENCE [LARGE SCALE GENOMIC DNA]</scope>
    <source>
        <strain evidence="4">MCCC 1A06712</strain>
    </source>
</reference>
<organism evidence="4 5">
    <name type="scientific">Marivivens niveibacter</name>
    <dbReference type="NCBI Taxonomy" id="1930667"/>
    <lineage>
        <taxon>Bacteria</taxon>
        <taxon>Pseudomonadati</taxon>
        <taxon>Pseudomonadota</taxon>
        <taxon>Alphaproteobacteria</taxon>
        <taxon>Rhodobacterales</taxon>
        <taxon>Paracoccaceae</taxon>
        <taxon>Marivivens group</taxon>
        <taxon>Marivivens</taxon>
    </lineage>
</organism>
<protein>
    <recommendedName>
        <fullName evidence="1">UPF0335 protein BVC71_03635</fullName>
    </recommendedName>
</protein>
<evidence type="ECO:0000256" key="1">
    <source>
        <dbReference type="HAMAP-Rule" id="MF_00797"/>
    </source>
</evidence>
<proteinExistence type="inferred from homology"/>
<dbReference type="AlphaFoldDB" id="A0A251X2F3"/>
<dbReference type="HAMAP" id="MF_00797">
    <property type="entry name" value="UPF0335"/>
    <property type="match status" value="1"/>
</dbReference>
<name>A0A251X2F3_9RHOB</name>
<comment type="caution">
    <text evidence="4">The sequence shown here is derived from an EMBL/GenBank/DDBJ whole genome shotgun (WGS) entry which is preliminary data.</text>
</comment>
<gene>
    <name evidence="4" type="ORF">BVC71_03635</name>
</gene>
<dbReference type="InterPro" id="IPR018753">
    <property type="entry name" value="GapR-like"/>
</dbReference>
<feature type="domain" description="GapR-like DNA-binding" evidence="3">
    <location>
        <begin position="11"/>
        <end position="81"/>
    </location>
</feature>
<dbReference type="Proteomes" id="UP000194664">
    <property type="component" value="Unassembled WGS sequence"/>
</dbReference>
<dbReference type="Pfam" id="PF10073">
    <property type="entry name" value="GapR_DNA-bd"/>
    <property type="match status" value="1"/>
</dbReference>
<evidence type="ECO:0000256" key="2">
    <source>
        <dbReference type="SAM" id="Coils"/>
    </source>
</evidence>
<feature type="coiled-coil region" evidence="2">
    <location>
        <begin position="7"/>
        <end position="41"/>
    </location>
</feature>
<dbReference type="RefSeq" id="WP_086450243.1">
    <property type="nucleotide sequence ID" value="NZ_MSPP01000001.1"/>
</dbReference>